<name>A0A078KHD0_9GAMM</name>
<evidence type="ECO:0000256" key="8">
    <source>
        <dbReference type="ARBA" id="ARBA00022982"/>
    </source>
</evidence>
<dbReference type="PATRIC" id="fig|1495769.3.peg.67"/>
<dbReference type="InterPro" id="IPR002429">
    <property type="entry name" value="CcO_II-like_C"/>
</dbReference>
<dbReference type="GO" id="GO:0009486">
    <property type="term" value="F:cytochrome bo3 ubiquinol oxidase activity"/>
    <property type="evidence" value="ECO:0007669"/>
    <property type="project" value="InterPro"/>
</dbReference>
<dbReference type="GO" id="GO:0042773">
    <property type="term" value="P:ATP synthesis coupled electron transport"/>
    <property type="evidence" value="ECO:0007669"/>
    <property type="project" value="TreeGrafter"/>
</dbReference>
<keyword evidence="8 14" id="KW-0249">Electron transport</keyword>
<keyword evidence="3 14" id="KW-0813">Transport</keyword>
<feature type="domain" description="Cytochrome oxidase subunit II transmembrane region profile" evidence="17">
    <location>
        <begin position="12"/>
        <end position="109"/>
    </location>
</feature>
<dbReference type="GO" id="GO:0004129">
    <property type="term" value="F:cytochrome-c oxidase activity"/>
    <property type="evidence" value="ECO:0007669"/>
    <property type="project" value="UniProtKB-UniRule"/>
</dbReference>
<keyword evidence="13" id="KW-0449">Lipoprotein</keyword>
<gene>
    <name evidence="18" type="primary">cyoA</name>
    <name evidence="18" type="ORF">CEM_073</name>
</gene>
<evidence type="ECO:0000256" key="15">
    <source>
        <dbReference type="SAM" id="Phobius"/>
    </source>
</evidence>
<dbReference type="PIRSF" id="PIRSF000292">
    <property type="entry name" value="Ubi_od_II"/>
    <property type="match status" value="1"/>
</dbReference>
<keyword evidence="9 15" id="KW-1133">Transmembrane helix</keyword>
<dbReference type="PANTHER" id="PTHR22888:SF18">
    <property type="entry name" value="CYTOCHROME BO(3) UBIQUINOL OXIDASE SUBUNIT 2"/>
    <property type="match status" value="1"/>
</dbReference>
<dbReference type="InterPro" id="IPR010514">
    <property type="entry name" value="COX_ARM"/>
</dbReference>
<evidence type="ECO:0000256" key="11">
    <source>
        <dbReference type="ARBA" id="ARBA00023136"/>
    </source>
</evidence>
<feature type="domain" description="Cytochrome oxidase subunit II copper A binding" evidence="16">
    <location>
        <begin position="114"/>
        <end position="226"/>
    </location>
</feature>
<dbReference type="GO" id="GO:0005886">
    <property type="term" value="C:plasma membrane"/>
    <property type="evidence" value="ECO:0007669"/>
    <property type="project" value="UniProtKB-SubCell"/>
</dbReference>
<keyword evidence="12" id="KW-0564">Palmitate</keyword>
<protein>
    <recommendedName>
        <fullName evidence="14">Ubiquinol oxidase subunit 2</fullName>
    </recommendedName>
</protein>
<keyword evidence="11 14" id="KW-0472">Membrane</keyword>
<accession>A0A078KHD0</accession>
<evidence type="ECO:0000256" key="14">
    <source>
        <dbReference type="PIRNR" id="PIRNR000292"/>
    </source>
</evidence>
<dbReference type="GO" id="GO:0016682">
    <property type="term" value="F:oxidoreductase activity, acting on diphenols and related substances as donors, oxygen as acceptor"/>
    <property type="evidence" value="ECO:0007669"/>
    <property type="project" value="InterPro"/>
</dbReference>
<reference evidence="19" key="1">
    <citation type="submission" date="2014-07" db="EMBL/GenBank/DDBJ databases">
        <authorList>
            <person name="Santos-Garcia D."/>
        </authorList>
    </citation>
    <scope>NUCLEOTIDE SEQUENCE [LARGE SCALE GENOMIC DNA]</scope>
</reference>
<evidence type="ECO:0000256" key="7">
    <source>
        <dbReference type="ARBA" id="ARBA00022729"/>
    </source>
</evidence>
<keyword evidence="10 14" id="KW-0560">Oxidoreductase</keyword>
<evidence type="ECO:0000256" key="9">
    <source>
        <dbReference type="ARBA" id="ARBA00022989"/>
    </source>
</evidence>
<evidence type="ECO:0000313" key="18">
    <source>
        <dbReference type="EMBL" id="CDZ16345.1"/>
    </source>
</evidence>
<dbReference type="PROSITE" id="PS50857">
    <property type="entry name" value="COX2_CUA"/>
    <property type="match status" value="1"/>
</dbReference>
<dbReference type="CDD" id="cd04212">
    <property type="entry name" value="CuRO_UO_II"/>
    <property type="match status" value="1"/>
</dbReference>
<dbReference type="HOGENOM" id="CLU_036876_6_1_6"/>
<evidence type="ECO:0000313" key="19">
    <source>
        <dbReference type="Proteomes" id="UP000032420"/>
    </source>
</evidence>
<evidence type="ECO:0000256" key="12">
    <source>
        <dbReference type="ARBA" id="ARBA00023139"/>
    </source>
</evidence>
<feature type="transmembrane region" description="Helical" evidence="15">
    <location>
        <begin position="79"/>
        <end position="99"/>
    </location>
</feature>
<dbReference type="NCBIfam" id="TIGR01433">
    <property type="entry name" value="CyoA"/>
    <property type="match status" value="1"/>
</dbReference>
<evidence type="ECO:0000256" key="3">
    <source>
        <dbReference type="ARBA" id="ARBA00022448"/>
    </source>
</evidence>
<evidence type="ECO:0000259" key="17">
    <source>
        <dbReference type="PROSITE" id="PS50999"/>
    </source>
</evidence>
<sequence length="272" mass="31330">MIKKFQLLIMGIIFICGCGIINPKGKVGIEQKYLILTSTFLMLLVVVPVIIMIFIFAWKYRASNKNAKYTPNWSHSNKLESVIWLIPIVIIFILGILTWNTTHDLDPKKPISNITPIRINVVALDWKWLFIYPKEQIAIINEIALPVNVPVEFHVTSSTVMNSFFIPQLGSQTYAMYGMQNILHLFPNEIGTYTGISSNYSGKGFSDMKFRVIINSNTDFKSWIKKVKQNSKLFDFNAYKKIYESSIKNPVEYFNSIEPNIFEKIIKSNLLK</sequence>
<dbReference type="InterPro" id="IPR036257">
    <property type="entry name" value="Cyt_c_oxidase_su2_TM_sf"/>
</dbReference>
<organism evidence="18 19">
    <name type="scientific">Candidatus Johnevansia muelleri</name>
    <dbReference type="NCBI Taxonomy" id="1495769"/>
    <lineage>
        <taxon>Bacteria</taxon>
        <taxon>Pseudomonadati</taxon>
        <taxon>Pseudomonadota</taxon>
        <taxon>Gammaproteobacteria</taxon>
        <taxon>Candidatus Johnevansiales</taxon>
        <taxon>Candidatus Johnevansiaceae</taxon>
        <taxon>Candidatus Johnevansia</taxon>
    </lineage>
</organism>
<dbReference type="STRING" id="1495769.CEM_073"/>
<keyword evidence="5 14" id="KW-0679">Respiratory chain</keyword>
<dbReference type="PROSITE" id="PS51257">
    <property type="entry name" value="PROKAR_LIPOPROTEIN"/>
    <property type="match status" value="1"/>
</dbReference>
<keyword evidence="7" id="KW-0732">Signal</keyword>
<comment type="similarity">
    <text evidence="2 14">Belongs to the cytochrome c oxidase subunit 2 family.</text>
</comment>
<dbReference type="Pfam" id="PF00116">
    <property type="entry name" value="COX2"/>
    <property type="match status" value="1"/>
</dbReference>
<evidence type="ECO:0000256" key="1">
    <source>
        <dbReference type="ARBA" id="ARBA00004651"/>
    </source>
</evidence>
<dbReference type="Proteomes" id="UP000032420">
    <property type="component" value="Chromosome I"/>
</dbReference>
<dbReference type="PANTHER" id="PTHR22888">
    <property type="entry name" value="CYTOCHROME C OXIDASE, SUBUNIT II"/>
    <property type="match status" value="1"/>
</dbReference>
<keyword evidence="6 15" id="KW-0812">Transmembrane</keyword>
<feature type="transmembrane region" description="Helical" evidence="15">
    <location>
        <begin position="33"/>
        <end position="58"/>
    </location>
</feature>
<proteinExistence type="inferred from homology"/>
<evidence type="ECO:0000256" key="6">
    <source>
        <dbReference type="ARBA" id="ARBA00022692"/>
    </source>
</evidence>
<dbReference type="SUPFAM" id="SSF81464">
    <property type="entry name" value="Cytochrome c oxidase subunit II-like, transmembrane region"/>
    <property type="match status" value="1"/>
</dbReference>
<dbReference type="InterPro" id="IPR045187">
    <property type="entry name" value="CcO_II"/>
</dbReference>
<dbReference type="KEGG" id="eme:CEM_073"/>
<dbReference type="Pfam" id="PF06481">
    <property type="entry name" value="COX_ARM"/>
    <property type="match status" value="1"/>
</dbReference>
<dbReference type="PROSITE" id="PS50999">
    <property type="entry name" value="COX2_TM"/>
    <property type="match status" value="1"/>
</dbReference>
<evidence type="ECO:0000256" key="13">
    <source>
        <dbReference type="ARBA" id="ARBA00023288"/>
    </source>
</evidence>
<dbReference type="SUPFAM" id="SSF49503">
    <property type="entry name" value="Cupredoxins"/>
    <property type="match status" value="1"/>
</dbReference>
<evidence type="ECO:0000256" key="5">
    <source>
        <dbReference type="ARBA" id="ARBA00022660"/>
    </source>
</evidence>
<dbReference type="InterPro" id="IPR008972">
    <property type="entry name" value="Cupredoxin"/>
</dbReference>
<dbReference type="InterPro" id="IPR006333">
    <property type="entry name" value="Cyt_o_ubiquinol_oxidase_su2"/>
</dbReference>
<keyword evidence="4 14" id="KW-1003">Cell membrane</keyword>
<dbReference type="AlphaFoldDB" id="A0A078KHD0"/>
<evidence type="ECO:0000256" key="10">
    <source>
        <dbReference type="ARBA" id="ARBA00023002"/>
    </source>
</evidence>
<dbReference type="EMBL" id="LM655252">
    <property type="protein sequence ID" value="CDZ16345.1"/>
    <property type="molecule type" value="Genomic_DNA"/>
</dbReference>
<dbReference type="Gene3D" id="1.10.287.90">
    <property type="match status" value="1"/>
</dbReference>
<evidence type="ECO:0000259" key="16">
    <source>
        <dbReference type="PROSITE" id="PS50857"/>
    </source>
</evidence>
<dbReference type="InterPro" id="IPR011759">
    <property type="entry name" value="Cyt_c_oxidase_su2_TM_dom"/>
</dbReference>
<dbReference type="InterPro" id="IPR034227">
    <property type="entry name" value="CuRO_UO_II"/>
</dbReference>
<keyword evidence="19" id="KW-1185">Reference proteome</keyword>
<evidence type="ECO:0000256" key="2">
    <source>
        <dbReference type="ARBA" id="ARBA00007866"/>
    </source>
</evidence>
<dbReference type="GO" id="GO:0005507">
    <property type="term" value="F:copper ion binding"/>
    <property type="evidence" value="ECO:0007669"/>
    <property type="project" value="InterPro"/>
</dbReference>
<dbReference type="Gene3D" id="2.60.40.420">
    <property type="entry name" value="Cupredoxins - blue copper proteins"/>
    <property type="match status" value="1"/>
</dbReference>
<dbReference type="OrthoDB" id="9783445at2"/>
<evidence type="ECO:0000256" key="4">
    <source>
        <dbReference type="ARBA" id="ARBA00022475"/>
    </source>
</evidence>
<comment type="subcellular location">
    <subcellularLocation>
        <location evidence="1">Cell membrane</location>
        <topology evidence="1">Multi-pass membrane protein</topology>
    </subcellularLocation>
</comment>